<keyword evidence="15" id="KW-1185">Reference proteome</keyword>
<dbReference type="EC" id="2.1.3.3" evidence="5 11"/>
<proteinExistence type="inferred from homology"/>
<dbReference type="InterPro" id="IPR002292">
    <property type="entry name" value="Orn/put_carbamltrans"/>
</dbReference>
<feature type="binding site" evidence="10">
    <location>
        <position position="307"/>
    </location>
    <ligand>
        <name>carbamoyl phosphate</name>
        <dbReference type="ChEBI" id="CHEBI:58228"/>
    </ligand>
</feature>
<dbReference type="InterPro" id="IPR036901">
    <property type="entry name" value="Asp/Orn_carbamoylTrfase_sf"/>
</dbReference>
<dbReference type="PANTHER" id="PTHR45753:SF3">
    <property type="entry name" value="ORNITHINE TRANSCARBAMYLASE, MITOCHONDRIAL"/>
    <property type="match status" value="1"/>
</dbReference>
<gene>
    <name evidence="14" type="ordered locus">Mahau_2002</name>
</gene>
<evidence type="ECO:0000256" key="4">
    <source>
        <dbReference type="ARBA" id="ARBA00007805"/>
    </source>
</evidence>
<dbReference type="PRINTS" id="PR00102">
    <property type="entry name" value="OTCASE"/>
</dbReference>
<dbReference type="STRING" id="697281.Mahau_2002"/>
<comment type="catalytic activity">
    <reaction evidence="9 10">
        <text>carbamoyl phosphate + L-ornithine = L-citrulline + phosphate + H(+)</text>
        <dbReference type="Rhea" id="RHEA:19513"/>
        <dbReference type="ChEBI" id="CHEBI:15378"/>
        <dbReference type="ChEBI" id="CHEBI:43474"/>
        <dbReference type="ChEBI" id="CHEBI:46911"/>
        <dbReference type="ChEBI" id="CHEBI:57743"/>
        <dbReference type="ChEBI" id="CHEBI:58228"/>
        <dbReference type="EC" id="2.1.3.3"/>
    </reaction>
</comment>
<dbReference type="Pfam" id="PF00185">
    <property type="entry name" value="OTCace"/>
    <property type="match status" value="1"/>
</dbReference>
<dbReference type="PANTHER" id="PTHR45753">
    <property type="entry name" value="ORNITHINE CARBAMOYLTRANSFERASE, MITOCHONDRIAL"/>
    <property type="match status" value="1"/>
</dbReference>
<dbReference type="InterPro" id="IPR006132">
    <property type="entry name" value="Asp/Orn_carbamoyltranf_P-bd"/>
</dbReference>
<accession>F4A239</accession>
<dbReference type="HAMAP" id="MF_01109">
    <property type="entry name" value="OTCase"/>
    <property type="match status" value="1"/>
</dbReference>
<feature type="binding site" evidence="10">
    <location>
        <begin position="279"/>
        <end position="280"/>
    </location>
    <ligand>
        <name>carbamoyl phosphate</name>
        <dbReference type="ChEBI" id="CHEBI:58228"/>
    </ligand>
</feature>
<dbReference type="PRINTS" id="PR00100">
    <property type="entry name" value="AOTCASE"/>
</dbReference>
<dbReference type="NCBIfam" id="NF001986">
    <property type="entry name" value="PRK00779.1"/>
    <property type="match status" value="1"/>
</dbReference>
<sequence>MDLNLYEYKAETAFSHKDLLSIHDLTQDEVYQILSLGLKLKAQSKAGIPHPLLKGKTLGMIFQKSSTRTRVSFEVGIYQLGGYGLFLSSNDLQLGRGETIADTARVLSRYLDGIMIRTFKQKDVEDLAHYSSIPVINGLTDLLHPCQVLSDLLTVYEKKQRFSGLKLAFIGDGNNMAHSLMFGCAKVDMDIALACPEGYMPDDDIVKAAKTDAQLSGSHITITTDPAEAIEGADVVYTDVWASMGQEAETQERKKAMQNYQVNESLWQLAKPDAIFMHCLPAHRGEEVTDAIIDGPMSAIFDEAENRLHAQKAIMALLMA</sequence>
<evidence type="ECO:0000259" key="13">
    <source>
        <dbReference type="Pfam" id="PF02729"/>
    </source>
</evidence>
<dbReference type="GO" id="GO:0042450">
    <property type="term" value="P:L-arginine biosynthetic process via ornithine"/>
    <property type="evidence" value="ECO:0007669"/>
    <property type="project" value="UniProtKB-UniRule"/>
</dbReference>
<comment type="function">
    <text evidence="1">Reversibly catalyzes the transfer of the carbamoyl group from carbamoyl phosphate (CP) to the N(epsilon) atom of ornithine (ORN) to produce L-citrulline.</text>
</comment>
<keyword evidence="8 10" id="KW-0808">Transferase</keyword>
<evidence type="ECO:0000256" key="5">
    <source>
        <dbReference type="ARBA" id="ARBA00013007"/>
    </source>
</evidence>
<reference evidence="14 15" key="2">
    <citation type="journal article" date="2011" name="Stand. Genomic Sci.">
        <title>Complete genome sequence of Mahella australiensis type strain (50-1 BON).</title>
        <authorList>
            <person name="Sikorski J."/>
            <person name="Teshima H."/>
            <person name="Nolan M."/>
            <person name="Lucas S."/>
            <person name="Hammon N."/>
            <person name="Deshpande S."/>
            <person name="Cheng J.F."/>
            <person name="Pitluck S."/>
            <person name="Liolios K."/>
            <person name="Pagani I."/>
            <person name="Ivanova N."/>
            <person name="Huntemann M."/>
            <person name="Mavromatis K."/>
            <person name="Ovchinikova G."/>
            <person name="Pati A."/>
            <person name="Tapia R."/>
            <person name="Han C."/>
            <person name="Goodwin L."/>
            <person name="Chen A."/>
            <person name="Palaniappan K."/>
            <person name="Land M."/>
            <person name="Hauser L."/>
            <person name="Ngatchou-Djao O.D."/>
            <person name="Rohde M."/>
            <person name="Pukall R."/>
            <person name="Spring S."/>
            <person name="Abt B."/>
            <person name="Goker M."/>
            <person name="Detter J.C."/>
            <person name="Woyke T."/>
            <person name="Bristow J."/>
            <person name="Markowitz V."/>
            <person name="Hugenholtz P."/>
            <person name="Eisen J.A."/>
            <person name="Kyrpides N.C."/>
            <person name="Klenk H.P."/>
            <person name="Lapidus A."/>
        </authorList>
    </citation>
    <scope>NUCLEOTIDE SEQUENCE [LARGE SCALE GENOMIC DNA]</scope>
    <source>
        <strain evidence="15">DSM 15567 / CIP 107919 / 50-1 BON</strain>
    </source>
</reference>
<dbReference type="SUPFAM" id="SSF53671">
    <property type="entry name" value="Aspartate/ornithine carbamoyltransferase"/>
    <property type="match status" value="1"/>
</dbReference>
<protein>
    <recommendedName>
        <fullName evidence="6 11">Ornithine carbamoyltransferase</fullName>
        <ecNumber evidence="5 11">2.1.3.3</ecNumber>
    </recommendedName>
</protein>
<dbReference type="HOGENOM" id="CLU_043846_3_2_9"/>
<feature type="binding site" evidence="10">
    <location>
        <position position="93"/>
    </location>
    <ligand>
        <name>carbamoyl phosphate</name>
        <dbReference type="ChEBI" id="CHEBI:58228"/>
    </ligand>
</feature>
<dbReference type="FunFam" id="3.40.50.1370:FF:000016">
    <property type="entry name" value="Ornithine carbamoyltransferase"/>
    <property type="match status" value="1"/>
</dbReference>
<feature type="binding site" evidence="10">
    <location>
        <position position="175"/>
    </location>
    <ligand>
        <name>L-ornithine</name>
        <dbReference type="ChEBI" id="CHEBI:46911"/>
    </ligand>
</feature>
<dbReference type="AlphaFoldDB" id="F4A239"/>
<evidence type="ECO:0000256" key="7">
    <source>
        <dbReference type="ARBA" id="ARBA00022490"/>
    </source>
</evidence>
<dbReference type="GO" id="GO:0016597">
    <property type="term" value="F:amino acid binding"/>
    <property type="evidence" value="ECO:0007669"/>
    <property type="project" value="InterPro"/>
</dbReference>
<evidence type="ECO:0000313" key="15">
    <source>
        <dbReference type="Proteomes" id="UP000008457"/>
    </source>
</evidence>
<evidence type="ECO:0000256" key="2">
    <source>
        <dbReference type="ARBA" id="ARBA00004496"/>
    </source>
</evidence>
<feature type="binding site" evidence="10">
    <location>
        <begin position="66"/>
        <end position="69"/>
    </location>
    <ligand>
        <name>carbamoyl phosphate</name>
        <dbReference type="ChEBI" id="CHEBI:58228"/>
    </ligand>
</feature>
<evidence type="ECO:0000259" key="12">
    <source>
        <dbReference type="Pfam" id="PF00185"/>
    </source>
</evidence>
<feature type="domain" description="Aspartate/ornithine carbamoyltransferase Asp/Orn-binding" evidence="12">
    <location>
        <begin position="164"/>
        <end position="318"/>
    </location>
</feature>
<dbReference type="InterPro" id="IPR006131">
    <property type="entry name" value="Asp_carbamoyltransf_Asp/Orn-bd"/>
</dbReference>
<dbReference type="NCBIfam" id="TIGR00658">
    <property type="entry name" value="orni_carb_tr"/>
    <property type="match status" value="1"/>
</dbReference>
<reference evidence="15" key="1">
    <citation type="submission" date="2010-11" db="EMBL/GenBank/DDBJ databases">
        <title>The complete genome of Mahella australiensis DSM 15567.</title>
        <authorList>
            <consortium name="US DOE Joint Genome Institute (JGI-PGF)"/>
            <person name="Lucas S."/>
            <person name="Copeland A."/>
            <person name="Lapidus A."/>
            <person name="Bruce D."/>
            <person name="Goodwin L."/>
            <person name="Pitluck S."/>
            <person name="Kyrpides N."/>
            <person name="Mavromatis K."/>
            <person name="Pagani I."/>
            <person name="Ivanova N."/>
            <person name="Teshima H."/>
            <person name="Brettin T."/>
            <person name="Detter J.C."/>
            <person name="Han C."/>
            <person name="Tapia R."/>
            <person name="Land M."/>
            <person name="Hauser L."/>
            <person name="Markowitz V."/>
            <person name="Cheng J.-F."/>
            <person name="Hugenholtz P."/>
            <person name="Woyke T."/>
            <person name="Wu D."/>
            <person name="Spring S."/>
            <person name="Pukall R."/>
            <person name="Steenblock K."/>
            <person name="Schneider S."/>
            <person name="Klenk H.-P."/>
            <person name="Eisen J.A."/>
        </authorList>
    </citation>
    <scope>NUCLEOTIDE SEQUENCE [LARGE SCALE GENOMIC DNA]</scope>
    <source>
        <strain evidence="15">DSM 15567 / CIP 107919 / 50-1 BON</strain>
    </source>
</reference>
<dbReference type="Pfam" id="PF02729">
    <property type="entry name" value="OTCace_N"/>
    <property type="match status" value="1"/>
</dbReference>
<evidence type="ECO:0000256" key="10">
    <source>
        <dbReference type="HAMAP-Rule" id="MF_01109"/>
    </source>
</evidence>
<feature type="domain" description="Aspartate/ornithine carbamoyltransferase carbamoyl-P binding" evidence="13">
    <location>
        <begin position="17"/>
        <end position="157"/>
    </location>
</feature>
<dbReference type="GO" id="GO:0005737">
    <property type="term" value="C:cytoplasm"/>
    <property type="evidence" value="ECO:0007669"/>
    <property type="project" value="UniProtKB-SubCell"/>
</dbReference>
<dbReference type="RefSeq" id="WP_013781606.1">
    <property type="nucleotide sequence ID" value="NC_015520.1"/>
</dbReference>
<evidence type="ECO:0000313" key="14">
    <source>
        <dbReference type="EMBL" id="AEE97178.1"/>
    </source>
</evidence>
<dbReference type="Proteomes" id="UP000008457">
    <property type="component" value="Chromosome"/>
</dbReference>
<comment type="subcellular location">
    <subcellularLocation>
        <location evidence="2 10">Cytoplasm</location>
    </subcellularLocation>
</comment>
<dbReference type="eggNOG" id="COG0078">
    <property type="taxonomic scope" value="Bacteria"/>
</dbReference>
<feature type="binding site" evidence="10">
    <location>
        <begin position="243"/>
        <end position="244"/>
    </location>
    <ligand>
        <name>L-ornithine</name>
        <dbReference type="ChEBI" id="CHEBI:46911"/>
    </ligand>
</feature>
<evidence type="ECO:0000256" key="3">
    <source>
        <dbReference type="ARBA" id="ARBA00004975"/>
    </source>
</evidence>
<feature type="binding site" evidence="10">
    <location>
        <position position="117"/>
    </location>
    <ligand>
        <name>carbamoyl phosphate</name>
        <dbReference type="ChEBI" id="CHEBI:58228"/>
    </ligand>
</feature>
<evidence type="ECO:0000256" key="11">
    <source>
        <dbReference type="NCBIfam" id="TIGR00658"/>
    </source>
</evidence>
<evidence type="ECO:0000256" key="8">
    <source>
        <dbReference type="ARBA" id="ARBA00022679"/>
    </source>
</evidence>
<evidence type="ECO:0000256" key="9">
    <source>
        <dbReference type="ARBA" id="ARBA00048772"/>
    </source>
</evidence>
<name>F4A239_MAHA5</name>
<dbReference type="InterPro" id="IPR006130">
    <property type="entry name" value="Asp/Orn_carbamoylTrfase"/>
</dbReference>
<evidence type="ECO:0000256" key="6">
    <source>
        <dbReference type="ARBA" id="ARBA00016634"/>
    </source>
</evidence>
<comment type="pathway">
    <text evidence="3">Amino-acid biosynthesis; L-arginine biosynthesis; L-arginine from L-ornithine and carbamoyl phosphate: step 1/3.</text>
</comment>
<dbReference type="GO" id="GO:0004585">
    <property type="term" value="F:ornithine carbamoyltransferase activity"/>
    <property type="evidence" value="ECO:0007669"/>
    <property type="project" value="UniProtKB-UniRule"/>
</dbReference>
<keyword evidence="7 10" id="KW-0963">Cytoplasm</keyword>
<organism evidence="14 15">
    <name type="scientific">Mahella australiensis (strain DSM 15567 / CIP 107919 / 50-1 BON)</name>
    <dbReference type="NCBI Taxonomy" id="697281"/>
    <lineage>
        <taxon>Bacteria</taxon>
        <taxon>Bacillati</taxon>
        <taxon>Bacillota</taxon>
        <taxon>Clostridia</taxon>
        <taxon>Thermoanaerobacterales</taxon>
        <taxon>Thermoanaerobacterales Family IV. Incertae Sedis</taxon>
        <taxon>Mahella</taxon>
    </lineage>
</organism>
<dbReference type="EMBL" id="CP002360">
    <property type="protein sequence ID" value="AEE97178.1"/>
    <property type="molecule type" value="Genomic_DNA"/>
</dbReference>
<dbReference type="FunFam" id="3.40.50.1370:FF:000008">
    <property type="entry name" value="Ornithine carbamoyltransferase"/>
    <property type="match status" value="1"/>
</dbReference>
<feature type="binding site" evidence="10">
    <location>
        <position position="239"/>
    </location>
    <ligand>
        <name>L-ornithine</name>
        <dbReference type="ChEBI" id="CHEBI:46911"/>
    </ligand>
</feature>
<comment type="similarity">
    <text evidence="4 10">Belongs to the aspartate/ornithine carbamoyltransferase superfamily. OTCase family.</text>
</comment>
<dbReference type="Gene3D" id="3.40.50.1370">
    <property type="entry name" value="Aspartate/ornithine carbamoyltransferase"/>
    <property type="match status" value="2"/>
</dbReference>
<dbReference type="GO" id="GO:0019240">
    <property type="term" value="P:citrulline biosynthetic process"/>
    <property type="evidence" value="ECO:0007669"/>
    <property type="project" value="TreeGrafter"/>
</dbReference>
<dbReference type="KEGG" id="mas:Mahau_2002"/>
<dbReference type="InterPro" id="IPR024904">
    <property type="entry name" value="OTCase_ArgI"/>
</dbReference>
<dbReference type="OrthoDB" id="9802587at2"/>
<feature type="binding site" evidence="10">
    <location>
        <begin position="144"/>
        <end position="147"/>
    </location>
    <ligand>
        <name>carbamoyl phosphate</name>
        <dbReference type="ChEBI" id="CHEBI:58228"/>
    </ligand>
</feature>
<evidence type="ECO:0000256" key="1">
    <source>
        <dbReference type="ARBA" id="ARBA00003822"/>
    </source>
</evidence>
<dbReference type="PROSITE" id="PS00097">
    <property type="entry name" value="CARBAMOYLTRANSFERASE"/>
    <property type="match status" value="1"/>
</dbReference>